<reference evidence="16" key="2">
    <citation type="submission" date="2020-04" db="EMBL/GenBank/DDBJ databases">
        <authorList>
            <consortium name="NCBI Genome Project"/>
        </authorList>
    </citation>
    <scope>NUCLEOTIDE SEQUENCE</scope>
    <source>
        <strain evidence="16">CBS 781.70</strain>
    </source>
</reference>
<dbReference type="SUPFAM" id="SSF63411">
    <property type="entry name" value="LuxS/MPP-like metallohydrolase"/>
    <property type="match status" value="2"/>
</dbReference>
<dbReference type="OrthoDB" id="6369905at2759"/>
<keyword evidence="4" id="KW-0999">Mitochondrion inner membrane</keyword>
<keyword evidence="7" id="KW-0496">Mitochondrion</keyword>
<protein>
    <recommendedName>
        <fullName evidence="10">Cytochrome b-c1 complex subunit 2, mitochondrial</fullName>
    </recommendedName>
    <alternativeName>
        <fullName evidence="11">Core protein II</fullName>
    </alternativeName>
</protein>
<dbReference type="Pfam" id="PF00675">
    <property type="entry name" value="Peptidase_M16"/>
    <property type="match status" value="1"/>
</dbReference>
<comment type="similarity">
    <text evidence="9">Belongs to the peptidase M16 family. UQCRC2/QCR2 subfamily.</text>
</comment>
<evidence type="ECO:0000256" key="8">
    <source>
        <dbReference type="ARBA" id="ARBA00023136"/>
    </source>
</evidence>
<keyword evidence="2" id="KW-0813">Transport</keyword>
<keyword evidence="6" id="KW-0249">Electron transport</keyword>
<dbReference type="EMBL" id="ML975153">
    <property type="protein sequence ID" value="KAF1814451.1"/>
    <property type="molecule type" value="Genomic_DNA"/>
</dbReference>
<evidence type="ECO:0000256" key="5">
    <source>
        <dbReference type="ARBA" id="ARBA00022946"/>
    </source>
</evidence>
<evidence type="ECO:0000259" key="12">
    <source>
        <dbReference type="Pfam" id="PF00675"/>
    </source>
</evidence>
<keyword evidence="8" id="KW-0472">Membrane</keyword>
<evidence type="ECO:0000256" key="4">
    <source>
        <dbReference type="ARBA" id="ARBA00022792"/>
    </source>
</evidence>
<sequence length="456" mass="48781">MLSSSTFGRRAALRAANCRQCLSQPANRRGLAAPASGSFQYESSEAAGVKIASRDFAGPTTTLALVAKAGTRFQTYPGVTEGLEKYAFRTTERRSALRIVREAELLGAELSSYHTRENLILGAKFLRQDLPYFLELFAEIVGSTKYEPHVYDEEIKPLIQMAHKRHIDNTTELAINSAHSLAFHRGLGVPLRPSSATPYTKYVDANSIAEFASAAYSKSNFALVANGTNHGNMAKWAGQFFSSAKNSSAKALESPPSKYQGGEERIAHNSGNTMVLAFPGSSSFTGGSYKPEIQVLASLLGGQSSVKWSSGFSLLANAAAPFPSVKVATKSAIYSDAGLLYVTLEGSAKDVAGAAQETVKTIKAIAGGDIKKDDISKAIAQAKFKELEYGQQLWAGLELTGSGLVQSGKVYQIDETAKKLEAVTEEQVKKVSSVHISPMSKNDANRVMNVGCSDPP</sequence>
<evidence type="ECO:0000259" key="13">
    <source>
        <dbReference type="Pfam" id="PF05193"/>
    </source>
</evidence>
<dbReference type="InterPro" id="IPR007863">
    <property type="entry name" value="Peptidase_M16_C"/>
</dbReference>
<evidence type="ECO:0000256" key="1">
    <source>
        <dbReference type="ARBA" id="ARBA00004443"/>
    </source>
</evidence>
<reference evidence="14 16" key="1">
    <citation type="submission" date="2020-01" db="EMBL/GenBank/DDBJ databases">
        <authorList>
            <consortium name="DOE Joint Genome Institute"/>
            <person name="Haridas S."/>
            <person name="Albert R."/>
            <person name="Binder M."/>
            <person name="Bloem J."/>
            <person name="Labutti K."/>
            <person name="Salamov A."/>
            <person name="Andreopoulos B."/>
            <person name="Baker S.E."/>
            <person name="Barry K."/>
            <person name="Bills G."/>
            <person name="Bluhm B.H."/>
            <person name="Cannon C."/>
            <person name="Castanera R."/>
            <person name="Culley D.E."/>
            <person name="Daum C."/>
            <person name="Ezra D."/>
            <person name="Gonzalez J.B."/>
            <person name="Henrissat B."/>
            <person name="Kuo A."/>
            <person name="Liang C."/>
            <person name="Lipzen A."/>
            <person name="Lutzoni F."/>
            <person name="Magnuson J."/>
            <person name="Mondo S."/>
            <person name="Nolan M."/>
            <person name="Ohm R."/>
            <person name="Pangilinan J."/>
            <person name="Park H.-J."/>
            <person name="Ramirez L."/>
            <person name="Alfaro M."/>
            <person name="Sun H."/>
            <person name="Tritt A."/>
            <person name="Yoshinaga Y."/>
            <person name="Zwiers L.-H."/>
            <person name="Turgeon B.G."/>
            <person name="Goodwin S.B."/>
            <person name="Spatafora J.W."/>
            <person name="Crous P.W."/>
            <person name="Grigoriev I.V."/>
        </authorList>
    </citation>
    <scope>NUCLEOTIDE SEQUENCE</scope>
    <source>
        <strain evidence="14 16">CBS 781.70</strain>
    </source>
</reference>
<evidence type="ECO:0000256" key="10">
    <source>
        <dbReference type="ARBA" id="ARBA00040751"/>
    </source>
</evidence>
<organism evidence="14">
    <name type="scientific">Eremomyces bilateralis CBS 781.70</name>
    <dbReference type="NCBI Taxonomy" id="1392243"/>
    <lineage>
        <taxon>Eukaryota</taxon>
        <taxon>Fungi</taxon>
        <taxon>Dikarya</taxon>
        <taxon>Ascomycota</taxon>
        <taxon>Pezizomycotina</taxon>
        <taxon>Dothideomycetes</taxon>
        <taxon>Dothideomycetes incertae sedis</taxon>
        <taxon>Eremomycetales</taxon>
        <taxon>Eremomycetaceae</taxon>
        <taxon>Eremomyces</taxon>
    </lineage>
</organism>
<dbReference type="AlphaFoldDB" id="A0A6G1G972"/>
<keyword evidence="3" id="KW-0679">Respiratory chain</keyword>
<dbReference type="PANTHER" id="PTHR11851:SF209">
    <property type="entry name" value="CYTOCHROME B-C1 COMPLEX SUBUNIT 2, MITOCHONDRIAL"/>
    <property type="match status" value="1"/>
</dbReference>
<feature type="domain" description="Peptidase M16 C-terminal" evidence="13">
    <location>
        <begin position="203"/>
        <end position="381"/>
    </location>
</feature>
<dbReference type="GO" id="GO:0005743">
    <property type="term" value="C:mitochondrial inner membrane"/>
    <property type="evidence" value="ECO:0007669"/>
    <property type="project" value="UniProtKB-SubCell"/>
</dbReference>
<evidence type="ECO:0000313" key="15">
    <source>
        <dbReference type="Proteomes" id="UP000504638"/>
    </source>
</evidence>
<evidence type="ECO:0000256" key="11">
    <source>
        <dbReference type="ARBA" id="ARBA00041372"/>
    </source>
</evidence>
<evidence type="ECO:0000313" key="14">
    <source>
        <dbReference type="EMBL" id="KAF1814451.1"/>
    </source>
</evidence>
<dbReference type="InterPro" id="IPR011765">
    <property type="entry name" value="Pept_M16_N"/>
</dbReference>
<evidence type="ECO:0000256" key="2">
    <source>
        <dbReference type="ARBA" id="ARBA00022448"/>
    </source>
</evidence>
<keyword evidence="5" id="KW-0809">Transit peptide</keyword>
<dbReference type="Gene3D" id="3.30.830.10">
    <property type="entry name" value="Metalloenzyme, LuxS/M16 peptidase-like"/>
    <property type="match status" value="2"/>
</dbReference>
<dbReference type="Pfam" id="PF05193">
    <property type="entry name" value="Peptidase_M16_C"/>
    <property type="match status" value="1"/>
</dbReference>
<accession>A0A6G1G972</accession>
<comment type="subcellular location">
    <subcellularLocation>
        <location evidence="1">Mitochondrion inner membrane</location>
        <topology evidence="1">Peripheral membrane protein</topology>
        <orientation evidence="1">Matrix side</orientation>
    </subcellularLocation>
</comment>
<evidence type="ECO:0000256" key="3">
    <source>
        <dbReference type="ARBA" id="ARBA00022660"/>
    </source>
</evidence>
<dbReference type="PANTHER" id="PTHR11851">
    <property type="entry name" value="METALLOPROTEASE"/>
    <property type="match status" value="1"/>
</dbReference>
<dbReference type="InterPro" id="IPR050361">
    <property type="entry name" value="MPP/UQCRC_Complex"/>
</dbReference>
<feature type="domain" description="Peptidase M16 N-terminal" evidence="12">
    <location>
        <begin position="57"/>
        <end position="178"/>
    </location>
</feature>
<evidence type="ECO:0000256" key="6">
    <source>
        <dbReference type="ARBA" id="ARBA00022982"/>
    </source>
</evidence>
<dbReference type="RefSeq" id="XP_033536082.1">
    <property type="nucleotide sequence ID" value="XM_033679063.1"/>
</dbReference>
<evidence type="ECO:0000313" key="16">
    <source>
        <dbReference type="RefSeq" id="XP_033536082.1"/>
    </source>
</evidence>
<evidence type="ECO:0000256" key="7">
    <source>
        <dbReference type="ARBA" id="ARBA00023128"/>
    </source>
</evidence>
<evidence type="ECO:0000256" key="9">
    <source>
        <dbReference type="ARBA" id="ARBA00038146"/>
    </source>
</evidence>
<dbReference type="GO" id="GO:0046872">
    <property type="term" value="F:metal ion binding"/>
    <property type="evidence" value="ECO:0007669"/>
    <property type="project" value="InterPro"/>
</dbReference>
<dbReference type="Proteomes" id="UP000504638">
    <property type="component" value="Unplaced"/>
</dbReference>
<dbReference type="GeneID" id="54419633"/>
<reference evidence="16" key="3">
    <citation type="submission" date="2025-04" db="UniProtKB">
        <authorList>
            <consortium name="RefSeq"/>
        </authorList>
    </citation>
    <scope>IDENTIFICATION</scope>
    <source>
        <strain evidence="16">CBS 781.70</strain>
    </source>
</reference>
<proteinExistence type="inferred from homology"/>
<keyword evidence="15" id="KW-1185">Reference proteome</keyword>
<gene>
    <name evidence="14 16" type="ORF">P152DRAFT_456706</name>
</gene>
<name>A0A6G1G972_9PEZI</name>
<dbReference type="InterPro" id="IPR011249">
    <property type="entry name" value="Metalloenz_LuxS/M16"/>
</dbReference>